<dbReference type="InterPro" id="IPR000524">
    <property type="entry name" value="Tscrpt_reg_HTH_GntR"/>
</dbReference>
<dbReference type="InterPro" id="IPR011711">
    <property type="entry name" value="GntR_C"/>
</dbReference>
<sequence length="236" mass="26374">MRSLNEATLYDALRRDILNGVFAPGDPLRLSGLSQRYNVSATPLREALSRLEEKRLVVAHRNRGWQVAPISLAELEDIAAARLGLEEMMTAEAIDHGDLEWEAGIVASFHRLSQTDMALTGDASDRLAWRDAHDAFHHALLASVRSRRLRQTYGDLIEEMQRYHDVTIYAARPVLPEDGTLNAVHSLDAHAGLRDAFLGRDTARAQKLMRDHVNNTLVVYRSATRKQDTKTGANAT</sequence>
<dbReference type="SMART" id="SM00345">
    <property type="entry name" value="HTH_GNTR"/>
    <property type="match status" value="1"/>
</dbReference>
<dbReference type="PANTHER" id="PTHR43537">
    <property type="entry name" value="TRANSCRIPTIONAL REGULATOR, GNTR FAMILY"/>
    <property type="match status" value="1"/>
</dbReference>
<evidence type="ECO:0000256" key="1">
    <source>
        <dbReference type="ARBA" id="ARBA00023015"/>
    </source>
</evidence>
<dbReference type="InterPro" id="IPR008920">
    <property type="entry name" value="TF_FadR/GntR_C"/>
</dbReference>
<keyword evidence="3" id="KW-0804">Transcription</keyword>
<dbReference type="RefSeq" id="WP_386736083.1">
    <property type="nucleotide sequence ID" value="NZ_JBHRXI010000015.1"/>
</dbReference>
<comment type="caution">
    <text evidence="5">The sequence shown here is derived from an EMBL/GenBank/DDBJ whole genome shotgun (WGS) entry which is preliminary data.</text>
</comment>
<evidence type="ECO:0000256" key="2">
    <source>
        <dbReference type="ARBA" id="ARBA00023125"/>
    </source>
</evidence>
<keyword evidence="6" id="KW-1185">Reference proteome</keyword>
<dbReference type="EMBL" id="JBHRXI010000015">
    <property type="protein sequence ID" value="MFC3614804.1"/>
    <property type="molecule type" value="Genomic_DNA"/>
</dbReference>
<accession>A0ABV7TGW7</accession>
<dbReference type="CDD" id="cd07377">
    <property type="entry name" value="WHTH_GntR"/>
    <property type="match status" value="1"/>
</dbReference>
<dbReference type="Gene3D" id="1.10.10.10">
    <property type="entry name" value="Winged helix-like DNA-binding domain superfamily/Winged helix DNA-binding domain"/>
    <property type="match status" value="1"/>
</dbReference>
<organism evidence="5 6">
    <name type="scientific">Lutimaribacter marinistellae</name>
    <dbReference type="NCBI Taxonomy" id="1820329"/>
    <lineage>
        <taxon>Bacteria</taxon>
        <taxon>Pseudomonadati</taxon>
        <taxon>Pseudomonadota</taxon>
        <taxon>Alphaproteobacteria</taxon>
        <taxon>Rhodobacterales</taxon>
        <taxon>Roseobacteraceae</taxon>
        <taxon>Lutimaribacter</taxon>
    </lineage>
</organism>
<dbReference type="Pfam" id="PF07729">
    <property type="entry name" value="FCD"/>
    <property type="match status" value="1"/>
</dbReference>
<evidence type="ECO:0000313" key="5">
    <source>
        <dbReference type="EMBL" id="MFC3614804.1"/>
    </source>
</evidence>
<proteinExistence type="predicted"/>
<dbReference type="InterPro" id="IPR036390">
    <property type="entry name" value="WH_DNA-bd_sf"/>
</dbReference>
<evidence type="ECO:0000256" key="3">
    <source>
        <dbReference type="ARBA" id="ARBA00023163"/>
    </source>
</evidence>
<keyword evidence="1" id="KW-0805">Transcription regulation</keyword>
<dbReference type="Gene3D" id="1.20.120.530">
    <property type="entry name" value="GntR ligand-binding domain-like"/>
    <property type="match status" value="1"/>
</dbReference>
<dbReference type="PANTHER" id="PTHR43537:SF20">
    <property type="entry name" value="HTH-TYPE TRANSCRIPTIONAL REPRESSOR GLAR"/>
    <property type="match status" value="1"/>
</dbReference>
<dbReference type="Pfam" id="PF00392">
    <property type="entry name" value="GntR"/>
    <property type="match status" value="1"/>
</dbReference>
<dbReference type="SMART" id="SM00895">
    <property type="entry name" value="FCD"/>
    <property type="match status" value="1"/>
</dbReference>
<keyword evidence="2" id="KW-0238">DNA-binding</keyword>
<protein>
    <submittedName>
        <fullName evidence="5">GntR family transcriptional regulator</fullName>
    </submittedName>
</protein>
<name>A0ABV7TGW7_9RHOB</name>
<evidence type="ECO:0000259" key="4">
    <source>
        <dbReference type="PROSITE" id="PS50949"/>
    </source>
</evidence>
<evidence type="ECO:0000313" key="6">
    <source>
        <dbReference type="Proteomes" id="UP001595629"/>
    </source>
</evidence>
<dbReference type="PROSITE" id="PS50949">
    <property type="entry name" value="HTH_GNTR"/>
    <property type="match status" value="1"/>
</dbReference>
<dbReference type="SUPFAM" id="SSF46785">
    <property type="entry name" value="Winged helix' DNA-binding domain"/>
    <property type="match status" value="1"/>
</dbReference>
<dbReference type="Proteomes" id="UP001595629">
    <property type="component" value="Unassembled WGS sequence"/>
</dbReference>
<gene>
    <name evidence="5" type="ORF">ACFORG_13610</name>
</gene>
<reference evidence="6" key="1">
    <citation type="journal article" date="2019" name="Int. J. Syst. Evol. Microbiol.">
        <title>The Global Catalogue of Microorganisms (GCM) 10K type strain sequencing project: providing services to taxonomists for standard genome sequencing and annotation.</title>
        <authorList>
            <consortium name="The Broad Institute Genomics Platform"/>
            <consortium name="The Broad Institute Genome Sequencing Center for Infectious Disease"/>
            <person name="Wu L."/>
            <person name="Ma J."/>
        </authorList>
    </citation>
    <scope>NUCLEOTIDE SEQUENCE [LARGE SCALE GENOMIC DNA]</scope>
    <source>
        <strain evidence="6">KCTC 42911</strain>
    </source>
</reference>
<feature type="domain" description="HTH gntR-type" evidence="4">
    <location>
        <begin position="3"/>
        <end position="70"/>
    </location>
</feature>
<dbReference type="InterPro" id="IPR036388">
    <property type="entry name" value="WH-like_DNA-bd_sf"/>
</dbReference>
<dbReference type="SUPFAM" id="SSF48008">
    <property type="entry name" value="GntR ligand-binding domain-like"/>
    <property type="match status" value="1"/>
</dbReference>